<dbReference type="GO" id="GO:0004519">
    <property type="term" value="F:endonuclease activity"/>
    <property type="evidence" value="ECO:0007669"/>
    <property type="project" value="UniProtKB-KW"/>
</dbReference>
<keyword evidence="2" id="KW-1277">Toxin-antitoxin system</keyword>
<name>A0A5J4SMZ6_9ZZZZ</name>
<dbReference type="SUPFAM" id="SSF143011">
    <property type="entry name" value="RelE-like"/>
    <property type="match status" value="1"/>
</dbReference>
<evidence type="ECO:0000256" key="3">
    <source>
        <dbReference type="ARBA" id="ARBA00022722"/>
    </source>
</evidence>
<reference evidence="7" key="1">
    <citation type="submission" date="2019-03" db="EMBL/GenBank/DDBJ databases">
        <title>Single cell metagenomics reveals metabolic interactions within the superorganism composed of flagellate Streblomastix strix and complex community of Bacteroidetes bacteria on its surface.</title>
        <authorList>
            <person name="Treitli S.C."/>
            <person name="Kolisko M."/>
            <person name="Husnik F."/>
            <person name="Keeling P."/>
            <person name="Hampl V."/>
        </authorList>
    </citation>
    <scope>NUCLEOTIDE SEQUENCE</scope>
    <source>
        <strain evidence="7">STM</strain>
    </source>
</reference>
<organism evidence="7">
    <name type="scientific">termite gut metagenome</name>
    <dbReference type="NCBI Taxonomy" id="433724"/>
    <lineage>
        <taxon>unclassified sequences</taxon>
        <taxon>metagenomes</taxon>
        <taxon>organismal metagenomes</taxon>
    </lineage>
</organism>
<dbReference type="PANTHER" id="PTHR38039:SF1">
    <property type="entry name" value="TOXIN YOEB"/>
    <property type="match status" value="1"/>
</dbReference>
<dbReference type="AlphaFoldDB" id="A0A5J4SMZ6"/>
<dbReference type="GO" id="GO:0016787">
    <property type="term" value="F:hydrolase activity"/>
    <property type="evidence" value="ECO:0007669"/>
    <property type="project" value="UniProtKB-KW"/>
</dbReference>
<accession>A0A5J4SMZ6</accession>
<sequence>MKYKVRYTSQSLKDITQLKKSEPNAYQKFIELLIELINHPRIGTGKVEILKYSGDITRYSRRITDKHRLVYEIHDKTITVLIIAAKGHYSDK</sequence>
<gene>
    <name evidence="7" type="ORF">EZS27_005197</name>
</gene>
<dbReference type="EMBL" id="SNRY01000099">
    <property type="protein sequence ID" value="KAA6347338.1"/>
    <property type="molecule type" value="Genomic_DNA"/>
</dbReference>
<evidence type="ECO:0000256" key="5">
    <source>
        <dbReference type="ARBA" id="ARBA00022801"/>
    </source>
</evidence>
<proteinExistence type="inferred from homology"/>
<dbReference type="InterPro" id="IPR035093">
    <property type="entry name" value="RelE/ParE_toxin_dom_sf"/>
</dbReference>
<evidence type="ECO:0000256" key="6">
    <source>
        <dbReference type="ARBA" id="ARBA00030388"/>
    </source>
</evidence>
<dbReference type="GO" id="GO:0045892">
    <property type="term" value="P:negative regulation of DNA-templated transcription"/>
    <property type="evidence" value="ECO:0007669"/>
    <property type="project" value="TreeGrafter"/>
</dbReference>
<evidence type="ECO:0000256" key="2">
    <source>
        <dbReference type="ARBA" id="ARBA00022649"/>
    </source>
</evidence>
<dbReference type="InterPro" id="IPR009614">
    <property type="entry name" value="YoeB_toxin"/>
</dbReference>
<comment type="similarity">
    <text evidence="1">Belongs to the YoeB family.</text>
</comment>
<dbReference type="PANTHER" id="PTHR38039">
    <property type="entry name" value="TOXIN YOEB"/>
    <property type="match status" value="1"/>
</dbReference>
<keyword evidence="5 7" id="KW-0378">Hydrolase</keyword>
<protein>
    <recommendedName>
        <fullName evidence="6">Putative mRNA interferase YoeB</fullName>
    </recommendedName>
</protein>
<comment type="caution">
    <text evidence="7">The sequence shown here is derived from an EMBL/GenBank/DDBJ whole genome shotgun (WGS) entry which is preliminary data.</text>
</comment>
<dbReference type="Gene3D" id="3.30.2310.20">
    <property type="entry name" value="RelE-like"/>
    <property type="match status" value="1"/>
</dbReference>
<evidence type="ECO:0000313" key="7">
    <source>
        <dbReference type="EMBL" id="KAA6347338.1"/>
    </source>
</evidence>
<keyword evidence="3" id="KW-0540">Nuclease</keyword>
<dbReference type="NCBIfam" id="TIGR02116">
    <property type="entry name" value="toxin_Txe_YoeB"/>
    <property type="match status" value="1"/>
</dbReference>
<dbReference type="GO" id="GO:0006401">
    <property type="term" value="P:RNA catabolic process"/>
    <property type="evidence" value="ECO:0007669"/>
    <property type="project" value="InterPro"/>
</dbReference>
<evidence type="ECO:0000256" key="1">
    <source>
        <dbReference type="ARBA" id="ARBA00008172"/>
    </source>
</evidence>
<evidence type="ECO:0000256" key="4">
    <source>
        <dbReference type="ARBA" id="ARBA00022759"/>
    </source>
</evidence>
<dbReference type="Pfam" id="PF06769">
    <property type="entry name" value="YoeB_toxin"/>
    <property type="match status" value="1"/>
</dbReference>
<keyword evidence="4" id="KW-0255">Endonuclease</keyword>